<name>A0A0C9TZJ6_SPHS4</name>
<dbReference type="OrthoDB" id="10447109at2759"/>
<keyword evidence="2" id="KW-1185">Reference proteome</keyword>
<gene>
    <name evidence="1" type="ORF">M422DRAFT_261786</name>
</gene>
<dbReference type="AlphaFoldDB" id="A0A0C9TZJ6"/>
<reference evidence="1 2" key="1">
    <citation type="submission" date="2014-06" db="EMBL/GenBank/DDBJ databases">
        <title>Evolutionary Origins and Diversification of the Mycorrhizal Mutualists.</title>
        <authorList>
            <consortium name="DOE Joint Genome Institute"/>
            <consortium name="Mycorrhizal Genomics Consortium"/>
            <person name="Kohler A."/>
            <person name="Kuo A."/>
            <person name="Nagy L.G."/>
            <person name="Floudas D."/>
            <person name="Copeland A."/>
            <person name="Barry K.W."/>
            <person name="Cichocki N."/>
            <person name="Veneault-Fourrey C."/>
            <person name="LaButti K."/>
            <person name="Lindquist E.A."/>
            <person name="Lipzen A."/>
            <person name="Lundell T."/>
            <person name="Morin E."/>
            <person name="Murat C."/>
            <person name="Riley R."/>
            <person name="Ohm R."/>
            <person name="Sun H."/>
            <person name="Tunlid A."/>
            <person name="Henrissat B."/>
            <person name="Grigoriev I.V."/>
            <person name="Hibbett D.S."/>
            <person name="Martin F."/>
        </authorList>
    </citation>
    <scope>NUCLEOTIDE SEQUENCE [LARGE SCALE GENOMIC DNA]</scope>
    <source>
        <strain evidence="1 2">SS14</strain>
    </source>
</reference>
<dbReference type="Proteomes" id="UP000054279">
    <property type="component" value="Unassembled WGS sequence"/>
</dbReference>
<accession>A0A0C9TZJ6</accession>
<dbReference type="EMBL" id="KN837184">
    <property type="protein sequence ID" value="KIJ35833.1"/>
    <property type="molecule type" value="Genomic_DNA"/>
</dbReference>
<evidence type="ECO:0000313" key="2">
    <source>
        <dbReference type="Proteomes" id="UP000054279"/>
    </source>
</evidence>
<dbReference type="HOGENOM" id="CLU_1099081_0_0_1"/>
<protein>
    <submittedName>
        <fullName evidence="1">Unplaced genomic scaffold SPHSTscaffold_109, whole genome shotgun sequence</fullName>
    </submittedName>
</protein>
<evidence type="ECO:0000313" key="1">
    <source>
        <dbReference type="EMBL" id="KIJ35833.1"/>
    </source>
</evidence>
<organism evidence="1 2">
    <name type="scientific">Sphaerobolus stellatus (strain SS14)</name>
    <dbReference type="NCBI Taxonomy" id="990650"/>
    <lineage>
        <taxon>Eukaryota</taxon>
        <taxon>Fungi</taxon>
        <taxon>Dikarya</taxon>
        <taxon>Basidiomycota</taxon>
        <taxon>Agaricomycotina</taxon>
        <taxon>Agaricomycetes</taxon>
        <taxon>Phallomycetidae</taxon>
        <taxon>Geastrales</taxon>
        <taxon>Sphaerobolaceae</taxon>
        <taxon>Sphaerobolus</taxon>
    </lineage>
</organism>
<sequence length="253" mass="28427">MLTESITRASKPSTSTAAGHITVVFTNLKPRDEDTDSYVSRLPPFTIPHLYTTLDITSPSIEDFPLSVKALLDIGSLSVMISSKLVDQLGLWFFDLPSEEDNLLLLLDTPLRCQEYVKMRVGLGQGAWKSSMFCAKLMLKAELLSTNTWDMIFIIYIHREDNTATDVLLRMPNNIPSAALAACTLAYTRNLPRTITIGILEISTNKEILTRILNDYQVDNFCKQVRADIEASSIEGVRRENKLLYLGKRLLIP</sequence>
<proteinExistence type="predicted"/>